<protein>
    <submittedName>
        <fullName evidence="1">Uncharacterized protein</fullName>
    </submittedName>
</protein>
<evidence type="ECO:0000313" key="2">
    <source>
        <dbReference type="Proteomes" id="UP000030645"/>
    </source>
</evidence>
<dbReference type="EMBL" id="KE344903">
    <property type="protein sequence ID" value="EXB85462.1"/>
    <property type="molecule type" value="Genomic_DNA"/>
</dbReference>
<sequence length="90" mass="10861">MILELVVTLHERLHGFSMIEMNFFYLFKKEVEMMEIFTINSKEIITNDSNKCWIIHLEKKWRALFNAFCLPQRSQTTLNDTKYFGPVAYY</sequence>
<dbReference type="AlphaFoldDB" id="W9RE47"/>
<evidence type="ECO:0000313" key="1">
    <source>
        <dbReference type="EMBL" id="EXB85462.1"/>
    </source>
</evidence>
<gene>
    <name evidence="1" type="ORF">L484_023697</name>
</gene>
<organism evidence="1 2">
    <name type="scientific">Morus notabilis</name>
    <dbReference type="NCBI Taxonomy" id="981085"/>
    <lineage>
        <taxon>Eukaryota</taxon>
        <taxon>Viridiplantae</taxon>
        <taxon>Streptophyta</taxon>
        <taxon>Embryophyta</taxon>
        <taxon>Tracheophyta</taxon>
        <taxon>Spermatophyta</taxon>
        <taxon>Magnoliopsida</taxon>
        <taxon>eudicotyledons</taxon>
        <taxon>Gunneridae</taxon>
        <taxon>Pentapetalae</taxon>
        <taxon>rosids</taxon>
        <taxon>fabids</taxon>
        <taxon>Rosales</taxon>
        <taxon>Moraceae</taxon>
        <taxon>Moreae</taxon>
        <taxon>Morus</taxon>
    </lineage>
</organism>
<name>W9RE47_9ROSA</name>
<keyword evidence="2" id="KW-1185">Reference proteome</keyword>
<proteinExistence type="predicted"/>
<accession>W9RE47</accession>
<dbReference type="Proteomes" id="UP000030645">
    <property type="component" value="Unassembled WGS sequence"/>
</dbReference>
<reference evidence="2" key="1">
    <citation type="submission" date="2013-01" db="EMBL/GenBank/DDBJ databases">
        <title>Draft Genome Sequence of a Mulberry Tree, Morus notabilis C.K. Schneid.</title>
        <authorList>
            <person name="He N."/>
            <person name="Zhao S."/>
        </authorList>
    </citation>
    <scope>NUCLEOTIDE SEQUENCE</scope>
</reference>